<evidence type="ECO:0000256" key="5">
    <source>
        <dbReference type="ARBA" id="ARBA00022833"/>
    </source>
</evidence>
<evidence type="ECO:0000256" key="7">
    <source>
        <dbReference type="PROSITE-ProRule" id="PRU01379"/>
    </source>
</evidence>
<dbReference type="Gene3D" id="3.40.630.10">
    <property type="entry name" value="Zn peptidases"/>
    <property type="match status" value="1"/>
</dbReference>
<evidence type="ECO:0000256" key="2">
    <source>
        <dbReference type="ARBA" id="ARBA00005988"/>
    </source>
</evidence>
<evidence type="ECO:0000256" key="1">
    <source>
        <dbReference type="ARBA" id="ARBA00001947"/>
    </source>
</evidence>
<organism evidence="10 11">
    <name type="scientific">Streptomyces sannanensis</name>
    <dbReference type="NCBI Taxonomy" id="285536"/>
    <lineage>
        <taxon>Bacteria</taxon>
        <taxon>Bacillati</taxon>
        <taxon>Actinomycetota</taxon>
        <taxon>Actinomycetes</taxon>
        <taxon>Kitasatosporales</taxon>
        <taxon>Streptomycetaceae</taxon>
        <taxon>Streptomyces</taxon>
    </lineage>
</organism>
<reference evidence="11" key="1">
    <citation type="journal article" date="2019" name="Int. J. Syst. Evol. Microbiol.">
        <title>The Global Catalogue of Microorganisms (GCM) 10K type strain sequencing project: providing services to taxonomists for standard genome sequencing and annotation.</title>
        <authorList>
            <consortium name="The Broad Institute Genomics Platform"/>
            <consortium name="The Broad Institute Genome Sequencing Center for Infectious Disease"/>
            <person name="Wu L."/>
            <person name="Ma J."/>
        </authorList>
    </citation>
    <scope>NUCLEOTIDE SEQUENCE [LARGE SCALE GENOMIC DNA]</scope>
    <source>
        <strain evidence="11">JCM 9651</strain>
    </source>
</reference>
<dbReference type="PROSITE" id="PS52035">
    <property type="entry name" value="PEPTIDASE_M14"/>
    <property type="match status" value="1"/>
</dbReference>
<comment type="caution">
    <text evidence="10">The sequence shown here is derived from an EMBL/GenBank/DDBJ whole genome shotgun (WGS) entry which is preliminary data.</text>
</comment>
<feature type="domain" description="Peptidase M14" evidence="9">
    <location>
        <begin position="61"/>
        <end position="389"/>
    </location>
</feature>
<dbReference type="RefSeq" id="WP_345034389.1">
    <property type="nucleotide sequence ID" value="NZ_BAAAYL010000001.1"/>
</dbReference>
<keyword evidence="8" id="KW-0732">Signal</keyword>
<keyword evidence="6" id="KW-0482">Metalloprotease</keyword>
<evidence type="ECO:0000256" key="3">
    <source>
        <dbReference type="ARBA" id="ARBA00022670"/>
    </source>
</evidence>
<feature type="chain" id="PRO_5045671038" description="Peptidase M14 domain-containing protein" evidence="8">
    <location>
        <begin position="30"/>
        <end position="419"/>
    </location>
</feature>
<keyword evidence="4" id="KW-0378">Hydrolase</keyword>
<proteinExistence type="inferred from homology"/>
<dbReference type="PANTHER" id="PTHR11705">
    <property type="entry name" value="PROTEASE FAMILY M14 CARBOXYPEPTIDASE A,B"/>
    <property type="match status" value="1"/>
</dbReference>
<keyword evidence="3" id="KW-0645">Protease</keyword>
<dbReference type="PANTHER" id="PTHR11705:SF143">
    <property type="entry name" value="SLL0236 PROTEIN"/>
    <property type="match status" value="1"/>
</dbReference>
<keyword evidence="5" id="KW-0862">Zinc</keyword>
<keyword evidence="11" id="KW-1185">Reference proteome</keyword>
<dbReference type="InterPro" id="IPR000834">
    <property type="entry name" value="Peptidase_M14"/>
</dbReference>
<name>A0ABP6S605_9ACTN</name>
<accession>A0ABP6S605</accession>
<dbReference type="EMBL" id="BAAAYL010000001">
    <property type="protein sequence ID" value="GAA3368311.1"/>
    <property type="molecule type" value="Genomic_DNA"/>
</dbReference>
<feature type="signal peptide" evidence="8">
    <location>
        <begin position="1"/>
        <end position="29"/>
    </location>
</feature>
<evidence type="ECO:0000259" key="9">
    <source>
        <dbReference type="PROSITE" id="PS52035"/>
    </source>
</evidence>
<dbReference type="Proteomes" id="UP001499990">
    <property type="component" value="Unassembled WGS sequence"/>
</dbReference>
<gene>
    <name evidence="10" type="ORF">GCM10020367_06170</name>
</gene>
<dbReference type="SUPFAM" id="SSF53187">
    <property type="entry name" value="Zn-dependent exopeptidases"/>
    <property type="match status" value="1"/>
</dbReference>
<evidence type="ECO:0000256" key="4">
    <source>
        <dbReference type="ARBA" id="ARBA00022801"/>
    </source>
</evidence>
<protein>
    <recommendedName>
        <fullName evidence="9">Peptidase M14 domain-containing protein</fullName>
    </recommendedName>
</protein>
<dbReference type="Pfam" id="PF00246">
    <property type="entry name" value="Peptidase_M14"/>
    <property type="match status" value="1"/>
</dbReference>
<comment type="similarity">
    <text evidence="2 7">Belongs to the peptidase M14 family.</text>
</comment>
<comment type="caution">
    <text evidence="7">Lacks conserved residue(s) required for the propagation of feature annotation.</text>
</comment>
<evidence type="ECO:0000313" key="11">
    <source>
        <dbReference type="Proteomes" id="UP001499990"/>
    </source>
</evidence>
<sequence length="419" mass="45469">MRTYRSTRNTRPRALRTAVAIFAASAALGATLVTAPAAAIATAAEGEPGNCRTSDDPSWSGWTDHAQLGAKLRQIEKTSKGRMQVEVAGRTTRGRELWAARVGSGPRVLMVTSAIHGNERAGTEALIGILKDLGSSTDPKTTELLSRVTLVAMPMVNPDGGELNRRINVHSWDQTVAQFPQLTGAPRAWYHSLSGDGIDQPGYDLNRDFNPDLGYTPRATDLPGRQTDAGFFLSPESRAIRDTYVKMRDEKGSVDAFIDLHHMGPCERVTGGPQDGKLITVSLDYPPLGVNDGAKYKKHWPKLDQDKSRRYALTVANGIADAYGEQSRLAATGRYLHPAAREYAGQGRSAFALNGTGTVLFEVRGQQDDLGQRQRGMFVRSVRTGVESLMTGLASGSADRVDGDDFFELPDYGWETTAD</sequence>
<dbReference type="SMART" id="SM00631">
    <property type="entry name" value="Zn_pept"/>
    <property type="match status" value="1"/>
</dbReference>
<evidence type="ECO:0000313" key="10">
    <source>
        <dbReference type="EMBL" id="GAA3368311.1"/>
    </source>
</evidence>
<evidence type="ECO:0000256" key="8">
    <source>
        <dbReference type="SAM" id="SignalP"/>
    </source>
</evidence>
<comment type="cofactor">
    <cofactor evidence="1">
        <name>Zn(2+)</name>
        <dbReference type="ChEBI" id="CHEBI:29105"/>
    </cofactor>
</comment>
<evidence type="ECO:0000256" key="6">
    <source>
        <dbReference type="ARBA" id="ARBA00023049"/>
    </source>
</evidence>